<evidence type="ECO:0000256" key="7">
    <source>
        <dbReference type="SAM" id="MobiDB-lite"/>
    </source>
</evidence>
<evidence type="ECO:0000256" key="5">
    <source>
        <dbReference type="ARBA" id="ARBA00022989"/>
    </source>
</evidence>
<keyword evidence="4 8" id="KW-0812">Transmembrane</keyword>
<feature type="transmembrane region" description="Helical" evidence="8">
    <location>
        <begin position="6"/>
        <end position="30"/>
    </location>
</feature>
<gene>
    <name evidence="9" type="ORF">PUW23_25525</name>
    <name evidence="10" type="ORF">PUW25_26605</name>
</gene>
<keyword evidence="12" id="KW-1185">Reference proteome</keyword>
<evidence type="ECO:0000256" key="1">
    <source>
        <dbReference type="ARBA" id="ARBA00004651"/>
    </source>
</evidence>
<geneLocation type="plasmid" evidence="10 12">
    <name>unnamed2</name>
</geneLocation>
<evidence type="ECO:0000313" key="10">
    <source>
        <dbReference type="EMBL" id="WDI05366.1"/>
    </source>
</evidence>
<dbReference type="GO" id="GO:0005886">
    <property type="term" value="C:plasma membrane"/>
    <property type="evidence" value="ECO:0007669"/>
    <property type="project" value="UniProtKB-SubCell"/>
</dbReference>
<feature type="region of interest" description="Disordered" evidence="7">
    <location>
        <begin position="692"/>
        <end position="711"/>
    </location>
</feature>
<evidence type="ECO:0000313" key="11">
    <source>
        <dbReference type="Proteomes" id="UP001220962"/>
    </source>
</evidence>
<keyword evidence="6 8" id="KW-0472">Membrane</keyword>
<feature type="transmembrane region" description="Helical" evidence="8">
    <location>
        <begin position="77"/>
        <end position="97"/>
    </location>
</feature>
<keyword evidence="3" id="KW-1003">Cell membrane</keyword>
<dbReference type="RefSeq" id="WP_249436142.1">
    <property type="nucleotide sequence ID" value="NZ_CP118102.1"/>
</dbReference>
<keyword evidence="9" id="KW-0614">Plasmid</keyword>
<feature type="transmembrane region" description="Helical" evidence="8">
    <location>
        <begin position="109"/>
        <end position="128"/>
    </location>
</feature>
<dbReference type="EMBL" id="CP118110">
    <property type="protein sequence ID" value="WDI05366.1"/>
    <property type="molecule type" value="Genomic_DNA"/>
</dbReference>
<dbReference type="InterPro" id="IPR051539">
    <property type="entry name" value="T4SS-coupling_protein"/>
</dbReference>
<feature type="transmembrane region" description="Helical" evidence="8">
    <location>
        <begin position="134"/>
        <end position="155"/>
    </location>
</feature>
<name>A0AAX3N6Q6_9BACL</name>
<geneLocation type="plasmid" evidence="9 11">
    <name>unnamed1</name>
</geneLocation>
<dbReference type="EMBL" id="CP118102">
    <property type="protein sequence ID" value="WDH85400.1"/>
    <property type="molecule type" value="Genomic_DNA"/>
</dbReference>
<organism evidence="9 11">
    <name type="scientific">Paenibacillus urinalis</name>
    <dbReference type="NCBI Taxonomy" id="521520"/>
    <lineage>
        <taxon>Bacteria</taxon>
        <taxon>Bacillati</taxon>
        <taxon>Bacillota</taxon>
        <taxon>Bacilli</taxon>
        <taxon>Bacillales</taxon>
        <taxon>Paenibacillaceae</taxon>
        <taxon>Paenibacillus</taxon>
    </lineage>
</organism>
<proteinExistence type="inferred from homology"/>
<dbReference type="AlphaFoldDB" id="A0AAX3N6Q6"/>
<dbReference type="Gene3D" id="3.40.50.300">
    <property type="entry name" value="P-loop containing nucleotide triphosphate hydrolases"/>
    <property type="match status" value="2"/>
</dbReference>
<dbReference type="PANTHER" id="PTHR37937:SF1">
    <property type="entry name" value="CONJUGATIVE TRANSFER: DNA TRANSPORT"/>
    <property type="match status" value="1"/>
</dbReference>
<evidence type="ECO:0000256" key="2">
    <source>
        <dbReference type="ARBA" id="ARBA00008806"/>
    </source>
</evidence>
<evidence type="ECO:0000313" key="12">
    <source>
        <dbReference type="Proteomes" id="UP001221519"/>
    </source>
</evidence>
<reference evidence="9 12" key="1">
    <citation type="submission" date="2023-02" db="EMBL/GenBank/DDBJ databases">
        <title>Pathogen: clinical or host-associated sample.</title>
        <authorList>
            <person name="Hergert J."/>
            <person name="Casey R."/>
            <person name="Wagner J."/>
            <person name="Young E.L."/>
            <person name="Oakeson K.F."/>
        </authorList>
    </citation>
    <scope>NUCLEOTIDE SEQUENCE</scope>
    <source>
        <strain evidence="10 12">2022CK-00829</strain>
        <strain evidence="9">2022CK-00830</strain>
        <plasmid evidence="9">unnamed1</plasmid>
        <plasmid evidence="10 12">unnamed2</plasmid>
    </source>
</reference>
<dbReference type="SUPFAM" id="SSF52540">
    <property type="entry name" value="P-loop containing nucleoside triphosphate hydrolases"/>
    <property type="match status" value="1"/>
</dbReference>
<dbReference type="InterPro" id="IPR003688">
    <property type="entry name" value="TraG/VirD4"/>
</dbReference>
<dbReference type="Proteomes" id="UP001220962">
    <property type="component" value="Plasmid unnamed1"/>
</dbReference>
<sequence>MKYIGMVIGGIISAIGHMIAFIFKNVYIAVRRFSLDPVNKNTIWNSQAFLLLVLLIIIFLWLVTKYQDVILGIDDPIVFRAVPIILVCFLGHSIYSCPALHRNHYAKPVIQTFLNALSVLAVGQLIIYFTDNKIGFVITILLFVSTIILTLYYTLRIRANSTIFNKLSVAAEGINTSNKSKSKNTIMTFSESEGEGEGEENTTFIRDGLVKLEDIDINTPGCLSHLRYYSELCELELFYTNPTRERQSQLMKLNRSDRAQHGQIIAGTGAGKTLFATNLITQDLLNDYIGSTIIDPKGSLIKRMANFLDRIGRKYYRLDPLVENSDCLNPFYVPESEDIEPMIERNVAAFHAYLGPDAQIYFKSRSTQLFRVGVKALKLVYGNEATYNELDKLIQPINDEFRVEVLHQITLLGKESQVPLLIEYTRNMAGSPKMQEHAMQTYSNLYDYLSELTSNKYIQKMFCGKSTFSIDEAMKNGEIILFNGAYGTLQTLTYTAGRLFLNLARASTFRRNMDGNVRPHQLTIDEVEMFADEEFSTFMEMAREFEVFVNVIHQGNEQLDDVSKRLGAMVKQNAVQKFIMAGLDPNDAKYYSEMIGEEYKIGQSSGTDEMSATGFKTQIKEEKRYTVMPKEILSLKGYNPETGDPAECLFRGVHNNVRLDPVIGLIYPLPKILFTPLKEVLKDDEIIEDQEILNTESPNRGDVGGKRKDNSIDQLERIKRNAQLSKELHSTKVEAELHTEDTEPEIIRNSIWDDPEPLARSIDDDKSKLKVNESVVSPSGVTFKPASIDDKALKLAQQIKNDAQISRKEKKSSATE</sequence>
<comment type="similarity">
    <text evidence="2">Belongs to the VirD4/TraG family.</text>
</comment>
<evidence type="ECO:0000256" key="8">
    <source>
        <dbReference type="SAM" id="Phobius"/>
    </source>
</evidence>
<evidence type="ECO:0000256" key="3">
    <source>
        <dbReference type="ARBA" id="ARBA00022475"/>
    </source>
</evidence>
<dbReference type="InterPro" id="IPR027417">
    <property type="entry name" value="P-loop_NTPase"/>
</dbReference>
<feature type="transmembrane region" description="Helical" evidence="8">
    <location>
        <begin position="42"/>
        <end position="62"/>
    </location>
</feature>
<evidence type="ECO:0000313" key="9">
    <source>
        <dbReference type="EMBL" id="WDH85400.1"/>
    </source>
</evidence>
<protein>
    <submittedName>
        <fullName evidence="9">Type IV secretory system conjugative DNA transfer family protein</fullName>
    </submittedName>
</protein>
<evidence type="ECO:0000256" key="4">
    <source>
        <dbReference type="ARBA" id="ARBA00022692"/>
    </source>
</evidence>
<dbReference type="PANTHER" id="PTHR37937">
    <property type="entry name" value="CONJUGATIVE TRANSFER: DNA TRANSPORT"/>
    <property type="match status" value="1"/>
</dbReference>
<comment type="subcellular location">
    <subcellularLocation>
        <location evidence="1">Cell membrane</location>
        <topology evidence="1">Multi-pass membrane protein</topology>
    </subcellularLocation>
</comment>
<dbReference type="Pfam" id="PF02534">
    <property type="entry name" value="T4SS-DNA_transf"/>
    <property type="match status" value="1"/>
</dbReference>
<accession>A0AAX3N6Q6</accession>
<dbReference type="Proteomes" id="UP001221519">
    <property type="component" value="Plasmid unnamed2"/>
</dbReference>
<keyword evidence="5 8" id="KW-1133">Transmembrane helix</keyword>
<evidence type="ECO:0000256" key="6">
    <source>
        <dbReference type="ARBA" id="ARBA00023136"/>
    </source>
</evidence>